<dbReference type="eggNOG" id="COG0488">
    <property type="taxonomic scope" value="Bacteria"/>
</dbReference>
<dbReference type="InterPro" id="IPR050611">
    <property type="entry name" value="ABCF"/>
</dbReference>
<accession>F6DRE1</accession>
<feature type="compositionally biased region" description="Basic and acidic residues" evidence="4">
    <location>
        <begin position="213"/>
        <end position="235"/>
    </location>
</feature>
<dbReference type="NCBIfam" id="NF000168">
    <property type="entry name" value="ABCF_Msr_all"/>
    <property type="match status" value="1"/>
</dbReference>
<dbReference type="OrthoDB" id="1624247at2"/>
<keyword evidence="3" id="KW-0067">ATP-binding</keyword>
<feature type="domain" description="ABC transporter" evidence="5">
    <location>
        <begin position="297"/>
        <end position="488"/>
    </location>
</feature>
<evidence type="ECO:0000256" key="3">
    <source>
        <dbReference type="ARBA" id="ARBA00022840"/>
    </source>
</evidence>
<feature type="domain" description="ABC transporter" evidence="5">
    <location>
        <begin position="5"/>
        <end position="196"/>
    </location>
</feature>
<dbReference type="AlphaFoldDB" id="F6DRE1"/>
<evidence type="ECO:0000256" key="4">
    <source>
        <dbReference type="SAM" id="MobiDB-lite"/>
    </source>
</evidence>
<dbReference type="PROSITE" id="PS50893">
    <property type="entry name" value="ABC_TRANSPORTER_2"/>
    <property type="match status" value="2"/>
</dbReference>
<dbReference type="PANTHER" id="PTHR19211:SF100">
    <property type="entry name" value="RIBOSOME PROTECTION PROTEIN VMLR"/>
    <property type="match status" value="1"/>
</dbReference>
<evidence type="ECO:0000313" key="6">
    <source>
        <dbReference type="EMBL" id="AEG60976.1"/>
    </source>
</evidence>
<dbReference type="STRING" id="696281.Desru_2756"/>
<dbReference type="Gene3D" id="3.40.50.300">
    <property type="entry name" value="P-loop containing nucleotide triphosphate hydrolases"/>
    <property type="match status" value="3"/>
</dbReference>
<dbReference type="Proteomes" id="UP000009234">
    <property type="component" value="Chromosome"/>
</dbReference>
<dbReference type="Pfam" id="PF00005">
    <property type="entry name" value="ABC_tran"/>
    <property type="match status" value="2"/>
</dbReference>
<evidence type="ECO:0000256" key="2">
    <source>
        <dbReference type="ARBA" id="ARBA00022741"/>
    </source>
</evidence>
<dbReference type="RefSeq" id="WP_013842730.1">
    <property type="nucleotide sequence ID" value="NC_015589.1"/>
</dbReference>
<dbReference type="InterPro" id="IPR003593">
    <property type="entry name" value="AAA+_ATPase"/>
</dbReference>
<keyword evidence="2" id="KW-0547">Nucleotide-binding</keyword>
<keyword evidence="7" id="KW-1185">Reference proteome</keyword>
<dbReference type="SMART" id="SM00382">
    <property type="entry name" value="AAA"/>
    <property type="match status" value="2"/>
</dbReference>
<dbReference type="HOGENOM" id="CLU_000604_36_0_9"/>
<keyword evidence="1" id="KW-0677">Repeat</keyword>
<feature type="region of interest" description="Disordered" evidence="4">
    <location>
        <begin position="213"/>
        <end position="252"/>
    </location>
</feature>
<reference evidence="7" key="1">
    <citation type="submission" date="2011-05" db="EMBL/GenBank/DDBJ databases">
        <title>Complete sequence of Desulfotomaculum ruminis DSM 2154.</title>
        <authorList>
            <person name="Lucas S."/>
            <person name="Copeland A."/>
            <person name="Lapidus A."/>
            <person name="Cheng J.-F."/>
            <person name="Goodwin L."/>
            <person name="Pitluck S."/>
            <person name="Lu M."/>
            <person name="Detter J.C."/>
            <person name="Han C."/>
            <person name="Tapia R."/>
            <person name="Land M."/>
            <person name="Hauser L."/>
            <person name="Kyrpides N."/>
            <person name="Ivanova N."/>
            <person name="Mikhailova N."/>
            <person name="Pagani I."/>
            <person name="Stams A.J.M."/>
            <person name="Plugge C.M."/>
            <person name="Muyzer G."/>
            <person name="Kuever J."/>
            <person name="Parshina S.N."/>
            <person name="Ivanova A.E."/>
            <person name="Nazina T.N."/>
            <person name="Brambilla E."/>
            <person name="Spring S."/>
            <person name="Klenk H.-P."/>
            <person name="Woyke T."/>
        </authorList>
    </citation>
    <scope>NUCLEOTIDE SEQUENCE [LARGE SCALE GENOMIC DNA]</scope>
    <source>
        <strain evidence="7">ATCC 23193 / DSM 2154 / NCIB 8452 / DL</strain>
    </source>
</reference>
<dbReference type="KEGG" id="dru:Desru_2756"/>
<dbReference type="CDD" id="cd03221">
    <property type="entry name" value="ABCF_EF-3"/>
    <property type="match status" value="2"/>
</dbReference>
<dbReference type="SUPFAM" id="SSF52540">
    <property type="entry name" value="P-loop containing nucleoside triphosphate hydrolases"/>
    <property type="match status" value="2"/>
</dbReference>
<dbReference type="GO" id="GO:0005524">
    <property type="term" value="F:ATP binding"/>
    <property type="evidence" value="ECO:0007669"/>
    <property type="project" value="UniProtKB-KW"/>
</dbReference>
<dbReference type="InterPro" id="IPR027417">
    <property type="entry name" value="P-loop_NTPase"/>
</dbReference>
<organism evidence="6 7">
    <name type="scientific">Desulforamulus ruminis (strain ATCC 23193 / DSM 2154 / NCIMB 8452 / DL)</name>
    <name type="common">Desulfotomaculum ruminis</name>
    <dbReference type="NCBI Taxonomy" id="696281"/>
    <lineage>
        <taxon>Bacteria</taxon>
        <taxon>Bacillati</taxon>
        <taxon>Bacillota</taxon>
        <taxon>Clostridia</taxon>
        <taxon>Eubacteriales</taxon>
        <taxon>Peptococcaceae</taxon>
        <taxon>Desulforamulus</taxon>
    </lineage>
</organism>
<dbReference type="InterPro" id="IPR003439">
    <property type="entry name" value="ABC_transporter-like_ATP-bd"/>
</dbReference>
<name>F6DRE1_DESRL</name>
<protein>
    <submittedName>
        <fullName evidence="6">ABC transporter related protein</fullName>
    </submittedName>
</protein>
<gene>
    <name evidence="6" type="ordered locus">Desru_2756</name>
</gene>
<sequence>MELLLKASDICVEYTGREVLDINELELYDYDRIGLIGSNGAGKSTLLKVLLGEFTPPGCRVKRSGNFAHIPQLEEAHVQCSTDHALFSKLGVNKLDKQNMSGGEETRLKVAQALSCQVHGIFADEPTCHLDREGIDFLIGQLQYFSGALLIISHDRYFLDAVVNKIWELKDGKITEYWGNYSNYLHQKEEERRNQAVRYEQFVSERERLERAAEEKRKQARKIDQKSKETAKKGMTESGSRLGHQKTMGSKQKSLYNSAKSMEHRMAAMEEVQAPEKVRTVRFRQSQALALHNPYPITGTEINKRFADKVIFDSTSFQIPLGGKVAFTGGNGTGKTTLFHMILNREDGISVSPKAEIGYFAQSGYKFNRDQCVIAFMEKNCDYQQSEIRSVLASMGFSQNDIRKNLSVLSGGEIIKLLLAKMFLGRYNILLMDEPSNYLDLPSVEALEALMKNYGGTILFISHDQRMLENVADRIYTIEDRRLHLTKG</sequence>
<dbReference type="NCBIfam" id="NF000355">
    <property type="entry name" value="ribo_prot_ABC_F"/>
    <property type="match status" value="1"/>
</dbReference>
<evidence type="ECO:0000259" key="5">
    <source>
        <dbReference type="PROSITE" id="PS50893"/>
    </source>
</evidence>
<evidence type="ECO:0000313" key="7">
    <source>
        <dbReference type="Proteomes" id="UP000009234"/>
    </source>
</evidence>
<proteinExistence type="predicted"/>
<dbReference type="GO" id="GO:0016887">
    <property type="term" value="F:ATP hydrolysis activity"/>
    <property type="evidence" value="ECO:0007669"/>
    <property type="project" value="InterPro"/>
</dbReference>
<dbReference type="PANTHER" id="PTHR19211">
    <property type="entry name" value="ATP-BINDING TRANSPORT PROTEIN-RELATED"/>
    <property type="match status" value="1"/>
</dbReference>
<dbReference type="EMBL" id="CP002780">
    <property type="protein sequence ID" value="AEG60976.1"/>
    <property type="molecule type" value="Genomic_DNA"/>
</dbReference>
<reference evidence="6 7" key="2">
    <citation type="journal article" date="2012" name="Stand. Genomic Sci.">
        <title>Complete genome sequence of the sulfate-reducing firmicute Desulfotomaculum ruminis type strain (DL(T)).</title>
        <authorList>
            <person name="Spring S."/>
            <person name="Visser M."/>
            <person name="Lu M."/>
            <person name="Copeland A."/>
            <person name="Lapidus A."/>
            <person name="Lucas S."/>
            <person name="Cheng J.F."/>
            <person name="Han C."/>
            <person name="Tapia R."/>
            <person name="Goodwin L.A."/>
            <person name="Pitluck S."/>
            <person name="Ivanova N."/>
            <person name="Land M."/>
            <person name="Hauser L."/>
            <person name="Larimer F."/>
            <person name="Rohde M."/>
            <person name="Goker M."/>
            <person name="Detter J.C."/>
            <person name="Kyrpides N.C."/>
            <person name="Woyke T."/>
            <person name="Schaap P.J."/>
            <person name="Plugge C.M."/>
            <person name="Muyzer G."/>
            <person name="Kuever J."/>
            <person name="Pereira I.A."/>
            <person name="Parshina S.N."/>
            <person name="Bernier-Latmani R."/>
            <person name="Stams A.J."/>
            <person name="Klenk H.P."/>
        </authorList>
    </citation>
    <scope>NUCLEOTIDE SEQUENCE [LARGE SCALE GENOMIC DNA]</scope>
    <source>
        <strain evidence="7">ATCC 23193 / DSM 2154 / NCIB 8452 / DL</strain>
    </source>
</reference>
<evidence type="ECO:0000256" key="1">
    <source>
        <dbReference type="ARBA" id="ARBA00022737"/>
    </source>
</evidence>